<dbReference type="Pfam" id="PF00176">
    <property type="entry name" value="SNF2-rel_dom"/>
    <property type="match status" value="1"/>
</dbReference>
<dbReference type="EMBL" id="EAAA01002230">
    <property type="status" value="NOT_ANNOTATED_CDS"/>
    <property type="molecule type" value="Genomic_DNA"/>
</dbReference>
<dbReference type="EMBL" id="EAAA01002231">
    <property type="status" value="NOT_ANNOTATED_CDS"/>
    <property type="molecule type" value="Genomic_DNA"/>
</dbReference>
<dbReference type="GO" id="GO:0006325">
    <property type="term" value="P:chromatin organization"/>
    <property type="evidence" value="ECO:0000318"/>
    <property type="project" value="GO_Central"/>
</dbReference>
<reference evidence="12" key="3">
    <citation type="submission" date="2025-08" db="UniProtKB">
        <authorList>
            <consortium name="Ensembl"/>
        </authorList>
    </citation>
    <scope>IDENTIFICATION</scope>
</reference>
<dbReference type="InterPro" id="IPR044573">
    <property type="entry name" value="ARIP4_DEXHc"/>
</dbReference>
<dbReference type="CDD" id="cd18793">
    <property type="entry name" value="SF2_C_SNF"/>
    <property type="match status" value="1"/>
</dbReference>
<evidence type="ECO:0000256" key="3">
    <source>
        <dbReference type="ARBA" id="ARBA00022741"/>
    </source>
</evidence>
<dbReference type="PROSITE" id="PS51192">
    <property type="entry name" value="HELICASE_ATP_BIND_1"/>
    <property type="match status" value="1"/>
</dbReference>
<feature type="region of interest" description="Disordered" evidence="9">
    <location>
        <begin position="1"/>
        <end position="71"/>
    </location>
</feature>
<feature type="domain" description="Helicase ATP-binding" evidence="10">
    <location>
        <begin position="251"/>
        <end position="467"/>
    </location>
</feature>
<dbReference type="CDD" id="cd18069">
    <property type="entry name" value="DEXHc_ARIP4"/>
    <property type="match status" value="1"/>
</dbReference>
<dbReference type="InterPro" id="IPR049730">
    <property type="entry name" value="SNF2/RAD54-like_C"/>
</dbReference>
<dbReference type="Ensembl" id="ENSCINT00000018719.3">
    <property type="protein sequence ID" value="ENSCINP00000018719.3"/>
    <property type="gene ID" value="ENSCING00000009208.3"/>
</dbReference>
<dbReference type="InterPro" id="IPR038718">
    <property type="entry name" value="SNF2-like_sf"/>
</dbReference>
<dbReference type="SMART" id="SM00487">
    <property type="entry name" value="DEXDc"/>
    <property type="match status" value="1"/>
</dbReference>
<dbReference type="Pfam" id="PF00271">
    <property type="entry name" value="Helicase_C"/>
    <property type="match status" value="1"/>
</dbReference>
<dbReference type="Gene3D" id="3.40.50.10810">
    <property type="entry name" value="Tandem AAA-ATPase domain"/>
    <property type="match status" value="1"/>
</dbReference>
<dbReference type="HOGENOM" id="CLU_000315_11_1_1"/>
<comment type="similarity">
    <text evidence="2">Belongs to the SNF2/RAD54 helicase family.</text>
</comment>
<evidence type="ECO:0000313" key="12">
    <source>
        <dbReference type="Ensembl" id="ENSCINP00000018719.3"/>
    </source>
</evidence>
<feature type="compositionally biased region" description="Acidic residues" evidence="9">
    <location>
        <begin position="1"/>
        <end position="21"/>
    </location>
</feature>
<dbReference type="InterPro" id="IPR044574">
    <property type="entry name" value="ARIP4-like"/>
</dbReference>
<keyword evidence="13" id="KW-1185">Reference proteome</keyword>
<dbReference type="InParanoid" id="F6WNB2"/>
<dbReference type="InterPro" id="IPR000330">
    <property type="entry name" value="SNF2_N"/>
</dbReference>
<dbReference type="GO" id="GO:0004386">
    <property type="term" value="F:helicase activity"/>
    <property type="evidence" value="ECO:0007669"/>
    <property type="project" value="UniProtKB-KW"/>
</dbReference>
<evidence type="ECO:0000259" key="11">
    <source>
        <dbReference type="PROSITE" id="PS51194"/>
    </source>
</evidence>
<dbReference type="InterPro" id="IPR027417">
    <property type="entry name" value="P-loop_NTPase"/>
</dbReference>
<accession>F6WNB2</accession>
<dbReference type="AlphaFoldDB" id="F6WNB2"/>
<dbReference type="OMA" id="FLFNPSM"/>
<feature type="compositionally biased region" description="Polar residues" evidence="9">
    <location>
        <begin position="946"/>
        <end position="962"/>
    </location>
</feature>
<feature type="compositionally biased region" description="Basic residues" evidence="9">
    <location>
        <begin position="58"/>
        <end position="71"/>
    </location>
</feature>
<dbReference type="GO" id="GO:0003677">
    <property type="term" value="F:DNA binding"/>
    <property type="evidence" value="ECO:0007669"/>
    <property type="project" value="UniProtKB-KW"/>
</dbReference>
<dbReference type="GO" id="GO:0016887">
    <property type="term" value="F:ATP hydrolysis activity"/>
    <property type="evidence" value="ECO:0007669"/>
    <property type="project" value="InterPro"/>
</dbReference>
<evidence type="ECO:0000256" key="5">
    <source>
        <dbReference type="ARBA" id="ARBA00022806"/>
    </source>
</evidence>
<evidence type="ECO:0000256" key="4">
    <source>
        <dbReference type="ARBA" id="ARBA00022801"/>
    </source>
</evidence>
<comment type="subcellular location">
    <subcellularLocation>
        <location evidence="1">Nucleus</location>
    </subcellularLocation>
</comment>
<keyword evidence="3" id="KW-0547">Nucleotide-binding</keyword>
<dbReference type="FunCoup" id="F6WNB2">
    <property type="interactions" value="376"/>
</dbReference>
<organism evidence="12 13">
    <name type="scientific">Ciona intestinalis</name>
    <name type="common">Transparent sea squirt</name>
    <name type="synonym">Ascidia intestinalis</name>
    <dbReference type="NCBI Taxonomy" id="7719"/>
    <lineage>
        <taxon>Eukaryota</taxon>
        <taxon>Metazoa</taxon>
        <taxon>Chordata</taxon>
        <taxon>Tunicata</taxon>
        <taxon>Ascidiacea</taxon>
        <taxon>Phlebobranchia</taxon>
        <taxon>Cionidae</taxon>
        <taxon>Ciona</taxon>
    </lineage>
</organism>
<reference evidence="13" key="1">
    <citation type="journal article" date="2002" name="Science">
        <title>The draft genome of Ciona intestinalis: insights into chordate and vertebrate origins.</title>
        <authorList>
            <person name="Dehal P."/>
            <person name="Satou Y."/>
            <person name="Campbell R.K."/>
            <person name="Chapman J."/>
            <person name="Degnan B."/>
            <person name="De Tomaso A."/>
            <person name="Davidson B."/>
            <person name="Di Gregorio A."/>
            <person name="Gelpke M."/>
            <person name="Goodstein D.M."/>
            <person name="Harafuji N."/>
            <person name="Hastings K.E."/>
            <person name="Ho I."/>
            <person name="Hotta K."/>
            <person name="Huang W."/>
            <person name="Kawashima T."/>
            <person name="Lemaire P."/>
            <person name="Martinez D."/>
            <person name="Meinertzhagen I.A."/>
            <person name="Necula S."/>
            <person name="Nonaka M."/>
            <person name="Putnam N."/>
            <person name="Rash S."/>
            <person name="Saiga H."/>
            <person name="Satake M."/>
            <person name="Terry A."/>
            <person name="Yamada L."/>
            <person name="Wang H.G."/>
            <person name="Awazu S."/>
            <person name="Azumi K."/>
            <person name="Boore J."/>
            <person name="Branno M."/>
            <person name="Chin-Bow S."/>
            <person name="DeSantis R."/>
            <person name="Doyle S."/>
            <person name="Francino P."/>
            <person name="Keys D.N."/>
            <person name="Haga S."/>
            <person name="Hayashi H."/>
            <person name="Hino K."/>
            <person name="Imai K.S."/>
            <person name="Inaba K."/>
            <person name="Kano S."/>
            <person name="Kobayashi K."/>
            <person name="Kobayashi M."/>
            <person name="Lee B.I."/>
            <person name="Makabe K.W."/>
            <person name="Manohar C."/>
            <person name="Matassi G."/>
            <person name="Medina M."/>
            <person name="Mochizuki Y."/>
            <person name="Mount S."/>
            <person name="Morishita T."/>
            <person name="Miura S."/>
            <person name="Nakayama A."/>
            <person name="Nishizaka S."/>
            <person name="Nomoto H."/>
            <person name="Ohta F."/>
            <person name="Oishi K."/>
            <person name="Rigoutsos I."/>
            <person name="Sano M."/>
            <person name="Sasaki A."/>
            <person name="Sasakura Y."/>
            <person name="Shoguchi E."/>
            <person name="Shin-i T."/>
            <person name="Spagnuolo A."/>
            <person name="Stainier D."/>
            <person name="Suzuki M.M."/>
            <person name="Tassy O."/>
            <person name="Takatori N."/>
            <person name="Tokuoka M."/>
            <person name="Yagi K."/>
            <person name="Yoshizaki F."/>
            <person name="Wada S."/>
            <person name="Zhang C."/>
            <person name="Hyatt P.D."/>
            <person name="Larimer F."/>
            <person name="Detter C."/>
            <person name="Doggett N."/>
            <person name="Glavina T."/>
            <person name="Hawkins T."/>
            <person name="Richardson P."/>
            <person name="Lucas S."/>
            <person name="Kohara Y."/>
            <person name="Levine M."/>
            <person name="Satoh N."/>
            <person name="Rokhsar D.S."/>
        </authorList>
    </citation>
    <scope>NUCLEOTIDE SEQUENCE [LARGE SCALE GENOMIC DNA]</scope>
</reference>
<dbReference type="SMART" id="SM00490">
    <property type="entry name" value="HELICc"/>
    <property type="match status" value="1"/>
</dbReference>
<evidence type="ECO:0000259" key="10">
    <source>
        <dbReference type="PROSITE" id="PS51192"/>
    </source>
</evidence>
<keyword evidence="6" id="KW-0067">ATP-binding</keyword>
<name>F6WNB2_CIOIN</name>
<evidence type="ECO:0008006" key="14">
    <source>
        <dbReference type="Google" id="ProtNLM"/>
    </source>
</evidence>
<evidence type="ECO:0000256" key="6">
    <source>
        <dbReference type="ARBA" id="ARBA00022840"/>
    </source>
</evidence>
<keyword evidence="5" id="KW-0347">Helicase</keyword>
<dbReference type="InterPro" id="IPR014001">
    <property type="entry name" value="Helicase_ATP-bd"/>
</dbReference>
<evidence type="ECO:0000256" key="8">
    <source>
        <dbReference type="ARBA" id="ARBA00023242"/>
    </source>
</evidence>
<dbReference type="GO" id="GO:0005524">
    <property type="term" value="F:ATP binding"/>
    <property type="evidence" value="ECO:0007669"/>
    <property type="project" value="UniProtKB-KW"/>
</dbReference>
<feature type="domain" description="Helicase C-terminal" evidence="11">
    <location>
        <begin position="673"/>
        <end position="847"/>
    </location>
</feature>
<keyword evidence="4" id="KW-0378">Hydrolase</keyword>
<keyword evidence="8" id="KW-0539">Nucleus</keyword>
<sequence length="1067" mass="121022">DDGEEMEEELEEEEDESDNSDPESPSIQDPSVAGECSASNENGEKTQKNNEINGNTTTKKRRRKKIDPNKRKKIRKMFTEDKLNTDTLLAMKEEESRMKRIEEQAHNRVIQQLAFLVIKHITNNQGDNLLLISAFFGQKGDCADVICISSDSEEEEEKSAINISSDSDDDVICTGEVQNEEREEMDVNNCGMHVEDSMNQPDDQGRVLVNVNRPPTEPEIFLSPQLARSVLPHQIGGIRFMFDNIVESLTHFEKSPGFGCILAHSMGLGKTLQVISFIDIFLRYTTARTVLCVVPVNTLMNWVSEFEMWLPTEAKSENSSDFSPRPFRVHLLCDNHKNIDSRSKVVSEWYTHGGVLLLGYEMYRLLTSRKPRKKKAKKPSKSKSSMVIDVEEEDRLSSLSAGMQDSLLQPGPDLIICDEGHRIKNSHASISQMLKNVKTRRRVVLTGYPLQNNLIEYWCMVDFVRPNFLGTRQEFSNMFERPISNGQCKDSTVADVRLMRFRSHVLHSLLKGFVQRRSHSVLQKTLPHKEEHVLMIRLSQWQKKLYNTFIKQKMEGGSGNWCSSANPIKAFSVCCKIWNHPDVLHRTVLQKTDLQSNGNFDLPDLNVDSPSRKLKQLPKTSNAQCSENPTSLANTVQTNAVGPFSADKPESSLDWAKELLTGYTPGKVEFSGKMVVLMKIINSSIESGDKILVFSQSLSTLSLIEEFLSNQYIPFQDPHQISSKWCKNESYFRLDGNTHSADREKMINQFNNPENKKLWLFLLSTRNRAGCLGINLIGANRVVVFDASWNPCHDAQAVCRVYRYGQQKTCHIYRLVSDQSMEKKIYDRQISKQGMSDRVVDKLNPTQVFSKQDAVKLMEYSDIELPPVDLSDLQEFMDDPVLLATCQHCGHWLTKKPFFHESLLLDCKNQRLTKAEKRAAQKSYERDKLASAAYNYSRPSYANFYSGKNGSSQPPTTQSSFLPRNKRQGTPKPIANVRPMQSTPMPMKLQPNQPNGQTPGGNMWLYQKAGIRVQKVVATESIPLPPNPASDTPGGRNCISAGETIWVIQGKKGTYIRTYAGRIFAVR</sequence>
<dbReference type="SUPFAM" id="SSF52540">
    <property type="entry name" value="P-loop containing nucleoside triphosphate hydrolases"/>
    <property type="match status" value="2"/>
</dbReference>
<dbReference type="GeneTree" id="ENSGT00940000155763"/>
<dbReference type="STRING" id="7719.ENSCINP00000018719"/>
<feature type="region of interest" description="Disordered" evidence="9">
    <location>
        <begin position="945"/>
        <end position="997"/>
    </location>
</feature>
<dbReference type="InterPro" id="IPR001650">
    <property type="entry name" value="Helicase_C-like"/>
</dbReference>
<dbReference type="GO" id="GO:0003712">
    <property type="term" value="F:transcription coregulator activity"/>
    <property type="evidence" value="ECO:0000318"/>
    <property type="project" value="GO_Central"/>
</dbReference>
<proteinExistence type="inferred from homology"/>
<evidence type="ECO:0000256" key="7">
    <source>
        <dbReference type="ARBA" id="ARBA00023125"/>
    </source>
</evidence>
<keyword evidence="7" id="KW-0238">DNA-binding</keyword>
<dbReference type="Proteomes" id="UP000008144">
    <property type="component" value="Chromosome 5"/>
</dbReference>
<dbReference type="GO" id="GO:0140658">
    <property type="term" value="F:ATP-dependent chromatin remodeler activity"/>
    <property type="evidence" value="ECO:0000318"/>
    <property type="project" value="GO_Central"/>
</dbReference>
<dbReference type="PANTHER" id="PTHR45797:SF1">
    <property type="entry name" value="HELICASE ARIP4"/>
    <property type="match status" value="1"/>
</dbReference>
<evidence type="ECO:0000256" key="1">
    <source>
        <dbReference type="ARBA" id="ARBA00004123"/>
    </source>
</evidence>
<evidence type="ECO:0000313" key="13">
    <source>
        <dbReference type="Proteomes" id="UP000008144"/>
    </source>
</evidence>
<reference evidence="12" key="4">
    <citation type="submission" date="2025-09" db="UniProtKB">
        <authorList>
            <consortium name="Ensembl"/>
        </authorList>
    </citation>
    <scope>IDENTIFICATION</scope>
</reference>
<protein>
    <recommendedName>
        <fullName evidence="14">Helicase ARIP4</fullName>
    </recommendedName>
</protein>
<feature type="compositionally biased region" description="Polar residues" evidence="9">
    <location>
        <begin position="979"/>
        <end position="997"/>
    </location>
</feature>
<dbReference type="GO" id="GO:0005634">
    <property type="term" value="C:nucleus"/>
    <property type="evidence" value="ECO:0000318"/>
    <property type="project" value="GO_Central"/>
</dbReference>
<evidence type="ECO:0000256" key="2">
    <source>
        <dbReference type="ARBA" id="ARBA00007025"/>
    </source>
</evidence>
<reference evidence="12" key="2">
    <citation type="journal article" date="2008" name="Genome Biol.">
        <title>Improved genome assembly and evidence-based global gene model set for the chordate Ciona intestinalis: new insight into intron and operon populations.</title>
        <authorList>
            <person name="Satou Y."/>
            <person name="Mineta K."/>
            <person name="Ogasawara M."/>
            <person name="Sasakura Y."/>
            <person name="Shoguchi E."/>
            <person name="Ueno K."/>
            <person name="Yamada L."/>
            <person name="Matsumoto J."/>
            <person name="Wasserscheid J."/>
            <person name="Dewar K."/>
            <person name="Wiley G.B."/>
            <person name="Macmil S.L."/>
            <person name="Roe B.A."/>
            <person name="Zeller R.W."/>
            <person name="Hastings K.E."/>
            <person name="Lemaire P."/>
            <person name="Lindquist E."/>
            <person name="Endo T."/>
            <person name="Hotta K."/>
            <person name="Inaba K."/>
        </authorList>
    </citation>
    <scope>NUCLEOTIDE SEQUENCE [LARGE SCALE GENOMIC DNA]</scope>
    <source>
        <strain evidence="12">wild type</strain>
    </source>
</reference>
<evidence type="ECO:0000256" key="9">
    <source>
        <dbReference type="SAM" id="MobiDB-lite"/>
    </source>
</evidence>
<dbReference type="Gene3D" id="3.40.50.300">
    <property type="entry name" value="P-loop containing nucleotide triphosphate hydrolases"/>
    <property type="match status" value="1"/>
</dbReference>
<dbReference type="PROSITE" id="PS51194">
    <property type="entry name" value="HELICASE_CTER"/>
    <property type="match status" value="1"/>
</dbReference>
<dbReference type="PANTHER" id="PTHR45797">
    <property type="entry name" value="RAD54-LIKE"/>
    <property type="match status" value="1"/>
</dbReference>
<dbReference type="EMBL" id="EAAA01002229">
    <property type="status" value="NOT_ANNOTATED_CDS"/>
    <property type="molecule type" value="Genomic_DNA"/>
</dbReference>